<dbReference type="InParanoid" id="A0A0B2UM39"/>
<organism evidence="11 12">
    <name type="scientific">Ordospora colligata OC4</name>
    <dbReference type="NCBI Taxonomy" id="1354746"/>
    <lineage>
        <taxon>Eukaryota</taxon>
        <taxon>Fungi</taxon>
        <taxon>Fungi incertae sedis</taxon>
        <taxon>Microsporidia</taxon>
        <taxon>Ordosporidae</taxon>
        <taxon>Ordospora</taxon>
    </lineage>
</organism>
<evidence type="ECO:0000256" key="6">
    <source>
        <dbReference type="ARBA" id="ARBA00022970"/>
    </source>
</evidence>
<keyword evidence="7 9" id="KW-1133">Transmembrane helix</keyword>
<proteinExistence type="inferred from homology"/>
<feature type="domain" description="Amino acid transporter transmembrane" evidence="10">
    <location>
        <begin position="3"/>
        <end position="386"/>
    </location>
</feature>
<keyword evidence="3" id="KW-0813">Transport</keyword>
<comment type="similarity">
    <text evidence="2">Belongs to the amino acid/polyamine transporter 2 family.</text>
</comment>
<feature type="transmembrane region" description="Helical" evidence="9">
    <location>
        <begin position="6"/>
        <end position="28"/>
    </location>
</feature>
<dbReference type="RefSeq" id="XP_014564356.1">
    <property type="nucleotide sequence ID" value="XM_014708870.1"/>
</dbReference>
<feature type="transmembrane region" description="Helical" evidence="9">
    <location>
        <begin position="117"/>
        <end position="138"/>
    </location>
</feature>
<evidence type="ECO:0000256" key="1">
    <source>
        <dbReference type="ARBA" id="ARBA00004128"/>
    </source>
</evidence>
<evidence type="ECO:0000313" key="12">
    <source>
        <dbReference type="Proteomes" id="UP000031056"/>
    </source>
</evidence>
<evidence type="ECO:0000256" key="7">
    <source>
        <dbReference type="ARBA" id="ARBA00022989"/>
    </source>
</evidence>
<feature type="transmembrane region" description="Helical" evidence="9">
    <location>
        <begin position="222"/>
        <end position="244"/>
    </location>
</feature>
<evidence type="ECO:0000256" key="5">
    <source>
        <dbReference type="ARBA" id="ARBA00022692"/>
    </source>
</evidence>
<dbReference type="Pfam" id="PF01490">
    <property type="entry name" value="Aa_trans"/>
    <property type="match status" value="1"/>
</dbReference>
<keyword evidence="6" id="KW-0029">Amino-acid transport</keyword>
<feature type="transmembrane region" description="Helical" evidence="9">
    <location>
        <begin position="304"/>
        <end position="325"/>
    </location>
</feature>
<evidence type="ECO:0000256" key="3">
    <source>
        <dbReference type="ARBA" id="ARBA00022448"/>
    </source>
</evidence>
<dbReference type="AlphaFoldDB" id="A0A0B2UM39"/>
<evidence type="ECO:0000256" key="4">
    <source>
        <dbReference type="ARBA" id="ARBA00022554"/>
    </source>
</evidence>
<keyword evidence="5 9" id="KW-0812">Transmembrane</keyword>
<accession>A0A0B2UM39</accession>
<dbReference type="STRING" id="1354746.A0A0B2UM39"/>
<dbReference type="Proteomes" id="UP000031056">
    <property type="component" value="Unassembled WGS sequence"/>
</dbReference>
<protein>
    <submittedName>
        <fullName evidence="11">Amino acid permease</fullName>
    </submittedName>
</protein>
<name>A0A0B2UM39_9MICR</name>
<comment type="subcellular location">
    <subcellularLocation>
        <location evidence="1">Vacuole membrane</location>
        <topology evidence="1">Multi-pass membrane protein</topology>
    </subcellularLocation>
</comment>
<feature type="transmembrane region" description="Helical" evidence="9">
    <location>
        <begin position="365"/>
        <end position="387"/>
    </location>
</feature>
<dbReference type="GO" id="GO:0015189">
    <property type="term" value="F:L-lysine transmembrane transporter activity"/>
    <property type="evidence" value="ECO:0007669"/>
    <property type="project" value="TreeGrafter"/>
</dbReference>
<dbReference type="GO" id="GO:0015194">
    <property type="term" value="F:L-serine transmembrane transporter activity"/>
    <property type="evidence" value="ECO:0007669"/>
    <property type="project" value="TreeGrafter"/>
</dbReference>
<dbReference type="FunCoup" id="A0A0B2UM39">
    <property type="interactions" value="77"/>
</dbReference>
<dbReference type="GO" id="GO:0005313">
    <property type="term" value="F:L-glutamate transmembrane transporter activity"/>
    <property type="evidence" value="ECO:0007669"/>
    <property type="project" value="TreeGrafter"/>
</dbReference>
<feature type="transmembrane region" description="Helical" evidence="9">
    <location>
        <begin position="331"/>
        <end position="353"/>
    </location>
</feature>
<dbReference type="OrthoDB" id="438545at2759"/>
<dbReference type="PANTHER" id="PTHR22950:SF678">
    <property type="entry name" value="VACUOLAR AMINO ACID TRANSPORTER 5-RELATED"/>
    <property type="match status" value="1"/>
</dbReference>
<feature type="transmembrane region" description="Helical" evidence="9">
    <location>
        <begin position="144"/>
        <end position="166"/>
    </location>
</feature>
<evidence type="ECO:0000256" key="8">
    <source>
        <dbReference type="ARBA" id="ARBA00023136"/>
    </source>
</evidence>
<keyword evidence="4" id="KW-0926">Vacuole</keyword>
<dbReference type="GO" id="GO:0005302">
    <property type="term" value="F:L-tyrosine transmembrane transporter activity"/>
    <property type="evidence" value="ECO:0007669"/>
    <property type="project" value="TreeGrafter"/>
</dbReference>
<evidence type="ECO:0000256" key="9">
    <source>
        <dbReference type="SAM" id="Phobius"/>
    </source>
</evidence>
<keyword evidence="8 9" id="KW-0472">Membrane</keyword>
<dbReference type="GeneID" id="26261248"/>
<dbReference type="GO" id="GO:0005774">
    <property type="term" value="C:vacuolar membrane"/>
    <property type="evidence" value="ECO:0007669"/>
    <property type="project" value="UniProtKB-SubCell"/>
</dbReference>
<evidence type="ECO:0000259" key="10">
    <source>
        <dbReference type="Pfam" id="PF01490"/>
    </source>
</evidence>
<dbReference type="GO" id="GO:0005290">
    <property type="term" value="F:L-histidine transmembrane transporter activity"/>
    <property type="evidence" value="ECO:0007669"/>
    <property type="project" value="TreeGrafter"/>
</dbReference>
<keyword evidence="12" id="KW-1185">Reference proteome</keyword>
<dbReference type="EMBL" id="JOKQ01000002">
    <property type="protein sequence ID" value="KHN70314.1"/>
    <property type="molecule type" value="Genomic_DNA"/>
</dbReference>
<feature type="transmembrane region" description="Helical" evidence="9">
    <location>
        <begin position="76"/>
        <end position="105"/>
    </location>
</feature>
<evidence type="ECO:0000313" key="11">
    <source>
        <dbReference type="EMBL" id="KHN70314.1"/>
    </source>
</evidence>
<dbReference type="PANTHER" id="PTHR22950">
    <property type="entry name" value="AMINO ACID TRANSPORTER"/>
    <property type="match status" value="1"/>
</dbReference>
<dbReference type="GO" id="GO:0061459">
    <property type="term" value="F:L-arginine transmembrane transporter activity"/>
    <property type="evidence" value="ECO:0007669"/>
    <property type="project" value="TreeGrafter"/>
</dbReference>
<reference evidence="11 12" key="1">
    <citation type="journal article" date="2014" name="MBio">
        <title>The Ordospora colligata genome; evolution of extreme reduction in microsporidia and host-to-parasite horizontal gene transfer.</title>
        <authorList>
            <person name="Pombert J.-F."/>
            <person name="Haag K.L."/>
            <person name="Beidas S."/>
            <person name="Ebert D."/>
            <person name="Keeling P.J."/>
        </authorList>
    </citation>
    <scope>NUCLEOTIDE SEQUENCE [LARGE SCALE GENOMIC DNA]</scope>
    <source>
        <strain evidence="11 12">OC4</strain>
    </source>
</reference>
<dbReference type="VEuPathDB" id="MicrosporidiaDB:M896_021530"/>
<feature type="transmembrane region" description="Helical" evidence="9">
    <location>
        <begin position="35"/>
        <end position="56"/>
    </location>
</feature>
<dbReference type="HOGENOM" id="CLU_009020_1_2_1"/>
<comment type="caution">
    <text evidence="11">The sequence shown here is derived from an EMBL/GenBank/DDBJ whole genome shotgun (WGS) entry which is preliminary data.</text>
</comment>
<gene>
    <name evidence="11" type="ORF">M896_021530</name>
</gene>
<evidence type="ECO:0000256" key="2">
    <source>
        <dbReference type="ARBA" id="ARBA00008066"/>
    </source>
</evidence>
<dbReference type="InterPro" id="IPR013057">
    <property type="entry name" value="AA_transpt_TM"/>
</dbReference>
<sequence>MATTLASGYITLLKTTLGSGILSFPYLFKTYGIFTGILLTMASGIFSVIGLVLYTICSQSLGRQATLSKLATENMPYVTILVDFCVFLKCFGVALSYLVITIHLLPSLILSAFGSSVLADPNISLLVFLMCVGPFSYFNKLDKLKYTSFCGVIAILIVTMATAYRYRYSSFIVQKKIDYFVPVSYTWLDSLGKFVFAFTCHQNIFAVQSEIEDNSPSTMRKLIYMVASTAALLYISFGILNYLLYREAIKDNILQNYPDDLLAFFVRCLYVLAMGVSYPLQVNPCRSHLMNIVSLNSKIDQNDSFIEFIATTAIIMSTYLLAISGMGLGTIYSIIGATASTFICLIFPTMLYFSMDINRSRWLTLLSYVGFVFGMFIFFTSMFSIIFNNSPPSS</sequence>